<evidence type="ECO:0000313" key="3">
    <source>
        <dbReference type="Proteomes" id="UP000033750"/>
    </source>
</evidence>
<dbReference type="Proteomes" id="UP000033750">
    <property type="component" value="Unassembled WGS sequence"/>
</dbReference>
<keyword evidence="1" id="KW-0732">Signal</keyword>
<gene>
    <name evidence="2" type="ORF">MMELEA_04540</name>
</gene>
<keyword evidence="3" id="KW-1185">Reference proteome</keyword>
<dbReference type="AlphaFoldDB" id="A0A0F5H0Z0"/>
<accession>A0A0F5H0Z0</accession>
<dbReference type="PATRIC" id="fig|1264554.4.peg.400"/>
<comment type="caution">
    <text evidence="2">The sequence shown here is derived from an EMBL/GenBank/DDBJ whole genome shotgun (WGS) entry which is preliminary data.</text>
</comment>
<organism evidence="2 3">
    <name type="scientific">Mycoplasmopsis meleagridis ATCC 25294</name>
    <dbReference type="NCBI Taxonomy" id="1264554"/>
    <lineage>
        <taxon>Bacteria</taxon>
        <taxon>Bacillati</taxon>
        <taxon>Mycoplasmatota</taxon>
        <taxon>Mycoplasmoidales</taxon>
        <taxon>Metamycoplasmataceae</taxon>
        <taxon>Mycoplasmopsis</taxon>
    </lineage>
</organism>
<reference evidence="2 3" key="1">
    <citation type="submission" date="2015-03" db="EMBL/GenBank/DDBJ databases">
        <title>Genome sequence of Mycoplasma meleagridis strain ATCC 25294.</title>
        <authorList>
            <person name="Yacoub E."/>
            <person name="Blanchard A."/>
            <person name="Sirand-Pugnet P."/>
            <person name="Mardassi B.B.A."/>
        </authorList>
    </citation>
    <scope>NUCLEOTIDE SEQUENCE [LARGE SCALE GENOMIC DNA]</scope>
    <source>
        <strain evidence="2 3">ATCC 25294</strain>
    </source>
</reference>
<name>A0A0F5H0Z0_9BACT</name>
<dbReference type="EMBL" id="JZXN01000015">
    <property type="protein sequence ID" value="KKB26878.1"/>
    <property type="molecule type" value="Genomic_DNA"/>
</dbReference>
<dbReference type="RefSeq" id="WP_046096882.1">
    <property type="nucleotide sequence ID" value="NZ_JZXN01000015.1"/>
</dbReference>
<evidence type="ECO:0000256" key="1">
    <source>
        <dbReference type="SAM" id="SignalP"/>
    </source>
</evidence>
<protein>
    <submittedName>
        <fullName evidence="2">Uncharacterized protein</fullName>
    </submittedName>
</protein>
<proteinExistence type="predicted"/>
<evidence type="ECO:0000313" key="2">
    <source>
        <dbReference type="EMBL" id="KKB26878.1"/>
    </source>
</evidence>
<feature type="chain" id="PRO_5002487053" evidence="1">
    <location>
        <begin position="33"/>
        <end position="772"/>
    </location>
</feature>
<feature type="signal peptide" evidence="1">
    <location>
        <begin position="1"/>
        <end position="32"/>
    </location>
</feature>
<dbReference type="OrthoDB" id="400581at2"/>
<sequence length="772" mass="89595">MVNKKIKVNRNLAALSSAAAISSAFLTLSAFYTDSNYQKKYDQRVDDAVYFVADDKYYAYKNQRDTQPTNNATWKSEYAYRYYESNKKGNFYNNQANENVYYNKRISQKVKFATPTEGYTNRNEINPLQSWKLSNPISPQKYRVIFNDDPAMSSNEHNYYGSSPMAGGIYLSKDLRLWGEVKVNLYKRTGNGVKDYQKIQTKTYNLSTGDEKEKNSFLNEQYNIDTTNKYFDYNNGTEFQKYNHYQDYTNNGRHITLNGKSEKVFLNNVNYVTNFAVDTKKSTDQGYDIANTLIHSSYNINTPSSWDIKDRSRQFYLYKVRGHSNPNPYGLYQKPLTQYIDSFFPNQKNNVKDKNNVENKTDAFNYLYKDIGTLLSFDVNAVDYSQRYFVEVIFNVIPNTLFNLPDNKGTDYSSSGQSFIGAAMFQGAWDYNAHSVYKGYLQAGVIYHTVRKESKNLKLITREAIDQKDITNRNEVVPNLEIEVYDKSNNQVIYTIKKTDSKYNSWKNGKTSSNSYITKNVAVTTKNVADPKTKKSWNYDNLAFRVKYSNGTKDEDKKYAVSPSAKIVDISSDPNLRPYYDSSKNWKYAKIYWIYSDLYKYNEHLKTLTWLTKGQKDALIADFKNHLDLTTMLLKNGQSFNTFKSKATQINNLQKDVEQRYNSLIDSFNTNKQYDKELTWINDKDNLLFATSGSPEKLRILTDLNVYFDSLYNESEYTKKNQGTAVVKKRETNTNWKTIDVNSLTTLKNGLDADIKNVPKMDGAKKNKGIYF</sequence>